<dbReference type="InterPro" id="IPR009057">
    <property type="entry name" value="Homeodomain-like_sf"/>
</dbReference>
<keyword evidence="5" id="KW-0804">Transcription</keyword>
<feature type="domain" description="Sigma-54 factor interaction" evidence="6">
    <location>
        <begin position="141"/>
        <end position="370"/>
    </location>
</feature>
<organism evidence="7 8">
    <name type="scientific">Noviherbaspirillum suwonense</name>
    <dbReference type="NCBI Taxonomy" id="1224511"/>
    <lineage>
        <taxon>Bacteria</taxon>
        <taxon>Pseudomonadati</taxon>
        <taxon>Pseudomonadota</taxon>
        <taxon>Betaproteobacteria</taxon>
        <taxon>Burkholderiales</taxon>
        <taxon>Oxalobacteraceae</taxon>
        <taxon>Noviherbaspirillum</taxon>
    </lineage>
</organism>
<dbReference type="Gene3D" id="1.10.8.60">
    <property type="match status" value="1"/>
</dbReference>
<evidence type="ECO:0000256" key="5">
    <source>
        <dbReference type="ARBA" id="ARBA00023163"/>
    </source>
</evidence>
<proteinExistence type="predicted"/>
<keyword evidence="1" id="KW-0547">Nucleotide-binding</keyword>
<dbReference type="InterPro" id="IPR002197">
    <property type="entry name" value="HTH_Fis"/>
</dbReference>
<name>A0ABY1PT95_9BURK</name>
<dbReference type="EMBL" id="FXUL01000001">
    <property type="protein sequence ID" value="SMP43683.1"/>
    <property type="molecule type" value="Genomic_DNA"/>
</dbReference>
<evidence type="ECO:0000256" key="4">
    <source>
        <dbReference type="ARBA" id="ARBA00023125"/>
    </source>
</evidence>
<dbReference type="InterPro" id="IPR027417">
    <property type="entry name" value="P-loop_NTPase"/>
</dbReference>
<keyword evidence="2" id="KW-0067">ATP-binding</keyword>
<dbReference type="PRINTS" id="PR01590">
    <property type="entry name" value="HTHFIS"/>
</dbReference>
<evidence type="ECO:0000313" key="8">
    <source>
        <dbReference type="Proteomes" id="UP001158049"/>
    </source>
</evidence>
<comment type="caution">
    <text evidence="7">The sequence shown here is derived from an EMBL/GenBank/DDBJ whole genome shotgun (WGS) entry which is preliminary data.</text>
</comment>
<dbReference type="CDD" id="cd00009">
    <property type="entry name" value="AAA"/>
    <property type="match status" value="1"/>
</dbReference>
<keyword evidence="8" id="KW-1185">Reference proteome</keyword>
<evidence type="ECO:0000313" key="7">
    <source>
        <dbReference type="EMBL" id="SMP43683.1"/>
    </source>
</evidence>
<dbReference type="PROSITE" id="PS00676">
    <property type="entry name" value="SIGMA54_INTERACT_2"/>
    <property type="match status" value="1"/>
</dbReference>
<dbReference type="SMART" id="SM00382">
    <property type="entry name" value="AAA"/>
    <property type="match status" value="1"/>
</dbReference>
<dbReference type="Pfam" id="PF20161">
    <property type="entry name" value="VpsR"/>
    <property type="match status" value="1"/>
</dbReference>
<dbReference type="InterPro" id="IPR058031">
    <property type="entry name" value="AAA_lid_NorR"/>
</dbReference>
<dbReference type="PROSITE" id="PS00688">
    <property type="entry name" value="SIGMA54_INTERACT_3"/>
    <property type="match status" value="1"/>
</dbReference>
<dbReference type="Pfam" id="PF02954">
    <property type="entry name" value="HTH_8"/>
    <property type="match status" value="1"/>
</dbReference>
<dbReference type="SUPFAM" id="SSF52540">
    <property type="entry name" value="P-loop containing nucleoside triphosphate hydrolases"/>
    <property type="match status" value="1"/>
</dbReference>
<protein>
    <submittedName>
        <fullName evidence="7">DNA-binding transcriptional response regulator, NtrC family, contains REC, AAA-type ATPase, and a Fis-type DNA-binding domains</fullName>
    </submittedName>
</protein>
<keyword evidence="3" id="KW-0805">Transcription regulation</keyword>
<reference evidence="7 8" key="1">
    <citation type="submission" date="2017-05" db="EMBL/GenBank/DDBJ databases">
        <authorList>
            <person name="Varghese N."/>
            <person name="Submissions S."/>
        </authorList>
    </citation>
    <scope>NUCLEOTIDE SEQUENCE [LARGE SCALE GENOMIC DNA]</scope>
    <source>
        <strain evidence="7 8">DSM 26001</strain>
    </source>
</reference>
<dbReference type="RefSeq" id="WP_283440477.1">
    <property type="nucleotide sequence ID" value="NZ_FXUL01000001.1"/>
</dbReference>
<dbReference type="Proteomes" id="UP001158049">
    <property type="component" value="Unassembled WGS sequence"/>
</dbReference>
<dbReference type="InterPro" id="IPR002078">
    <property type="entry name" value="Sigma_54_int"/>
</dbReference>
<dbReference type="GO" id="GO:0003677">
    <property type="term" value="F:DNA binding"/>
    <property type="evidence" value="ECO:0007669"/>
    <property type="project" value="UniProtKB-KW"/>
</dbReference>
<dbReference type="InterPro" id="IPR003593">
    <property type="entry name" value="AAA+_ATPase"/>
</dbReference>
<evidence type="ECO:0000256" key="3">
    <source>
        <dbReference type="ARBA" id="ARBA00023015"/>
    </source>
</evidence>
<dbReference type="SUPFAM" id="SSF46689">
    <property type="entry name" value="Homeodomain-like"/>
    <property type="match status" value="1"/>
</dbReference>
<gene>
    <name evidence="7" type="ORF">SAMN06295970_101332</name>
</gene>
<keyword evidence="4 7" id="KW-0238">DNA-binding</keyword>
<dbReference type="Gene3D" id="3.40.50.300">
    <property type="entry name" value="P-loop containing nucleotide triphosphate hydrolases"/>
    <property type="match status" value="1"/>
</dbReference>
<evidence type="ECO:0000256" key="2">
    <source>
        <dbReference type="ARBA" id="ARBA00022840"/>
    </source>
</evidence>
<dbReference type="PROSITE" id="PS50045">
    <property type="entry name" value="SIGMA54_INTERACT_4"/>
    <property type="match status" value="1"/>
</dbReference>
<dbReference type="PANTHER" id="PTHR32071:SF120">
    <property type="entry name" value="TRANSCRIPTIONAL REGULATOR-RELATED"/>
    <property type="match status" value="1"/>
</dbReference>
<sequence>MRKLNIIALDEDPGAIAAHLRDAGWDVQVATDLPAARQLQRQAPPQPLVCLLLMRQAPLAQLADIEACMRYWRQAEWIGVCGPSALRNAPLRDLVLNYLFDYHTLPVDLAHLAHTVGHAYGRALLRAEQAGSTRVNDSLGMVGASTGIAQLRWHIRKVAANNAPVLIGGESGSGKELAAQAIHRISARADGPFIAVNCGAISPSLVHSELFGHERGSFTGAVSERRGLIEAANGGTIFLDEIGDLSLDLQINLLRFLQEKTISRVGSARSIRVDARVVAASHLNLEKAVAAGRFRQDLFYRLNVLTVVVPPLRERKGDITMLAEHFFRQCVADTSSRLEGFSQQALAAMMAHDWPGNVRELFNRVQRAVVMTDRRLIAAVDLGLAGEPARIQVGLDSARTEAEREAIHLSLQRVGRNVSQAARELGVSRMTLYRLMEKHGIALDMK</sequence>
<dbReference type="InterPro" id="IPR025944">
    <property type="entry name" value="Sigma_54_int_dom_CS"/>
</dbReference>
<dbReference type="InterPro" id="IPR011006">
    <property type="entry name" value="CheY-like_superfamily"/>
</dbReference>
<dbReference type="InterPro" id="IPR045343">
    <property type="entry name" value="VpsR"/>
</dbReference>
<dbReference type="SUPFAM" id="SSF52172">
    <property type="entry name" value="CheY-like"/>
    <property type="match status" value="1"/>
</dbReference>
<evidence type="ECO:0000259" key="6">
    <source>
        <dbReference type="PROSITE" id="PS50045"/>
    </source>
</evidence>
<accession>A0ABY1PT95</accession>
<dbReference type="PANTHER" id="PTHR32071">
    <property type="entry name" value="TRANSCRIPTIONAL REGULATORY PROTEIN"/>
    <property type="match status" value="1"/>
</dbReference>
<dbReference type="Gene3D" id="1.10.10.60">
    <property type="entry name" value="Homeodomain-like"/>
    <property type="match status" value="1"/>
</dbReference>
<evidence type="ECO:0000256" key="1">
    <source>
        <dbReference type="ARBA" id="ARBA00022741"/>
    </source>
</evidence>
<dbReference type="Pfam" id="PF25601">
    <property type="entry name" value="AAA_lid_14"/>
    <property type="match status" value="1"/>
</dbReference>
<dbReference type="InterPro" id="IPR025943">
    <property type="entry name" value="Sigma_54_int_dom_ATP-bd_2"/>
</dbReference>
<dbReference type="Pfam" id="PF00158">
    <property type="entry name" value="Sigma54_activat"/>
    <property type="match status" value="1"/>
</dbReference>